<accession>A0A086ABD3</accession>
<organism evidence="2 3">
    <name type="scientific">Chryseobacterium soli</name>
    <dbReference type="NCBI Taxonomy" id="445961"/>
    <lineage>
        <taxon>Bacteria</taxon>
        <taxon>Pseudomonadati</taxon>
        <taxon>Bacteroidota</taxon>
        <taxon>Flavobacteriia</taxon>
        <taxon>Flavobacteriales</taxon>
        <taxon>Weeksellaceae</taxon>
        <taxon>Chryseobacterium group</taxon>
        <taxon>Chryseobacterium</taxon>
    </lineage>
</organism>
<evidence type="ECO:0000313" key="2">
    <source>
        <dbReference type="EMBL" id="KFF13997.1"/>
    </source>
</evidence>
<reference evidence="2 3" key="1">
    <citation type="submission" date="2014-07" db="EMBL/GenBank/DDBJ databases">
        <title>Genome of Chryseobacterium soli DSM 19298.</title>
        <authorList>
            <person name="Stropko S.J."/>
            <person name="Pipes S.E."/>
            <person name="Newman J."/>
        </authorList>
    </citation>
    <scope>NUCLEOTIDE SEQUENCE [LARGE SCALE GENOMIC DNA]</scope>
    <source>
        <strain evidence="2 3">DSM 19298</strain>
    </source>
</reference>
<dbReference type="Proteomes" id="UP000028705">
    <property type="component" value="Unassembled WGS sequence"/>
</dbReference>
<sequence length="699" mass="75482">MKKILLLIILFITQAVYSQSDCVTAIPICGNSNISYTPSGPGVVNEILNQNNGCLSSNEHFSVWYYFTAATTGTLTFEINPNNQTDDYDFAVYGPTTNGCNSFISPNGSYVTPLRCNYSGTQGNTGLSLTLAPGSPNNGVWSPYMNVTAGETYYLIVDNYRSTPDGFSMTWGGTASLSSAFNDPALAPNPFIAPGIAAANPADPNNIMVCGLPSQFNFTSLTPTIINGNNSSFTVTYHTNTNDAITGSAPLTTATVNGTDTYYYRIKYQDLSNPGSTMNGCFITGKFKFMDGSFTLTNASLSSCSNNNSGTALYDLTTAAIGATPNYVLKYYPSMYDLNNGINEITNPYQYVSATGSAFVKATNQFGCTATAEITLKFNPIVIVNDATLRSCFIESNPSTASFNLTNATVTAQAGTTKNYYPSMTDAENQTNEILNPAAYIAPNGVIYVRVSNAQGCYTVAKVTLIVLPPVKSSVLVDKIICIEDKTTLDAGPGFNGYEWSTGATTQSINNVGVGTYWVKLKTGDCITLQTVKIYPNEQPVVSNIDITNTTITVNVIGGTPPYKYSMDNINWQDSNVFSNISRGDHKIYVKDAYDCEPIVISVVVPNLINAITPNGDGINDVIDYSALAGKQSLVLSIFDRYGSKIHQADKSNGFKWDGTVGGRRVPTGTYWYSVTWNENDKKNTPVKFSGWVIVKNRE</sequence>
<comment type="caution">
    <text evidence="2">The sequence shown here is derived from an EMBL/GenBank/DDBJ whole genome shotgun (WGS) entry which is preliminary data.</text>
</comment>
<evidence type="ECO:0000256" key="1">
    <source>
        <dbReference type="SAM" id="SignalP"/>
    </source>
</evidence>
<dbReference type="EMBL" id="JPRH01000001">
    <property type="protein sequence ID" value="KFF13997.1"/>
    <property type="molecule type" value="Genomic_DNA"/>
</dbReference>
<dbReference type="NCBIfam" id="TIGR04131">
    <property type="entry name" value="Bac_Flav_CTERM"/>
    <property type="match status" value="1"/>
</dbReference>
<dbReference type="eggNOG" id="COG3291">
    <property type="taxonomic scope" value="Bacteria"/>
</dbReference>
<feature type="chain" id="PRO_5001802399" evidence="1">
    <location>
        <begin position="19"/>
        <end position="699"/>
    </location>
</feature>
<feature type="signal peptide" evidence="1">
    <location>
        <begin position="1"/>
        <end position="18"/>
    </location>
</feature>
<name>A0A086ABD3_9FLAO</name>
<keyword evidence="1" id="KW-0732">Signal</keyword>
<dbReference type="GO" id="GO:0016829">
    <property type="term" value="F:lyase activity"/>
    <property type="evidence" value="ECO:0007669"/>
    <property type="project" value="UniProtKB-KW"/>
</dbReference>
<protein>
    <submittedName>
        <fullName evidence="2">Chromophore lyase</fullName>
    </submittedName>
</protein>
<dbReference type="InterPro" id="IPR026341">
    <property type="entry name" value="T9SS_type_B"/>
</dbReference>
<dbReference type="AlphaFoldDB" id="A0A086ABD3"/>
<keyword evidence="2" id="KW-0456">Lyase</keyword>
<keyword evidence="3" id="KW-1185">Reference proteome</keyword>
<dbReference type="STRING" id="445961.IW15_00665"/>
<gene>
    <name evidence="2" type="ORF">IW15_00665</name>
</gene>
<dbReference type="OrthoDB" id="9765926at2"/>
<dbReference type="Pfam" id="PF13585">
    <property type="entry name" value="CHU_C"/>
    <property type="match status" value="1"/>
</dbReference>
<proteinExistence type="predicted"/>
<evidence type="ECO:0000313" key="3">
    <source>
        <dbReference type="Proteomes" id="UP000028705"/>
    </source>
</evidence>
<dbReference type="Gene3D" id="2.60.120.380">
    <property type="match status" value="1"/>
</dbReference>
<dbReference type="RefSeq" id="WP_034708449.1">
    <property type="nucleotide sequence ID" value="NZ_JPRH01000001.1"/>
</dbReference>